<evidence type="ECO:0000256" key="1">
    <source>
        <dbReference type="SAM" id="SignalP"/>
    </source>
</evidence>
<gene>
    <name evidence="2" type="ORF">NM961_10810</name>
</gene>
<accession>A0ABT1QSC8</accession>
<keyword evidence="3" id="KW-1185">Reference proteome</keyword>
<reference evidence="2" key="1">
    <citation type="submission" date="2022-07" db="EMBL/GenBank/DDBJ databases">
        <title>Tahibacter sp., a new gammaproteobacterium isolated from the silt sample collected at pig farm.</title>
        <authorList>
            <person name="Chen H."/>
        </authorList>
    </citation>
    <scope>NUCLEOTIDE SEQUENCE</scope>
    <source>
        <strain evidence="2">P2K</strain>
    </source>
</reference>
<name>A0ABT1QSC8_9GAMM</name>
<feature type="chain" id="PRO_5046074333" evidence="1">
    <location>
        <begin position="18"/>
        <end position="356"/>
    </location>
</feature>
<proteinExistence type="predicted"/>
<dbReference type="Pfam" id="PF20311">
    <property type="entry name" value="DUF6607"/>
    <property type="match status" value="1"/>
</dbReference>
<protein>
    <submittedName>
        <fullName evidence="2">Uncharacterized protein</fullName>
    </submittedName>
</protein>
<dbReference type="InterPro" id="IPR046715">
    <property type="entry name" value="DUF6607"/>
</dbReference>
<dbReference type="EMBL" id="JANFQO010000008">
    <property type="protein sequence ID" value="MCQ4165200.1"/>
    <property type="molecule type" value="Genomic_DNA"/>
</dbReference>
<dbReference type="PROSITE" id="PS51257">
    <property type="entry name" value="PROKAR_LIPOPROTEIN"/>
    <property type="match status" value="1"/>
</dbReference>
<keyword evidence="1" id="KW-0732">Signal</keyword>
<sequence>MRHFSILLVAALTSACAAGATKRAPALTGLAPATPAPAAYQRPCQDAPATPEQAFDCDRRSILAMVGDFRVKFAFDETLALKPGYKPKAPQRSGGDEYVFVAEDRGDFIALQHILVAGSGKDAMVIKHWRQDWQYQPREILAFRGNKHFALQAVPAEQARGAWAQSVYEVDDAPRYAGVGRWTHANGIDAWTSDFTWRPLPRREYTKRNDYQVLGAINRHTLTPGGWMHEQDNQKLELSADGKVTALVREVGINSYERTDKVDFSPGRVYWQKTAAFWAEVRKAWADAAQQRREYDLAHMLDERPRFEALFDLADKAGNGETITRAQIDAVLERALAGQADARQAHARPAAAAAVH</sequence>
<organism evidence="2 3">
    <name type="scientific">Tahibacter harae</name>
    <dbReference type="NCBI Taxonomy" id="2963937"/>
    <lineage>
        <taxon>Bacteria</taxon>
        <taxon>Pseudomonadati</taxon>
        <taxon>Pseudomonadota</taxon>
        <taxon>Gammaproteobacteria</taxon>
        <taxon>Lysobacterales</taxon>
        <taxon>Rhodanobacteraceae</taxon>
        <taxon>Tahibacter</taxon>
    </lineage>
</organism>
<feature type="signal peptide" evidence="1">
    <location>
        <begin position="1"/>
        <end position="17"/>
    </location>
</feature>
<evidence type="ECO:0000313" key="3">
    <source>
        <dbReference type="Proteomes" id="UP001165498"/>
    </source>
</evidence>
<evidence type="ECO:0000313" key="2">
    <source>
        <dbReference type="EMBL" id="MCQ4165200.1"/>
    </source>
</evidence>
<dbReference type="Proteomes" id="UP001165498">
    <property type="component" value="Unassembled WGS sequence"/>
</dbReference>
<comment type="caution">
    <text evidence="2">The sequence shown here is derived from an EMBL/GenBank/DDBJ whole genome shotgun (WGS) entry which is preliminary data.</text>
</comment>
<dbReference type="RefSeq" id="WP_255914287.1">
    <property type="nucleotide sequence ID" value="NZ_JANFQO010000008.1"/>
</dbReference>